<dbReference type="Proteomes" id="UP001195769">
    <property type="component" value="Unassembled WGS sequence"/>
</dbReference>
<feature type="compositionally biased region" description="Basic and acidic residues" evidence="1">
    <location>
        <begin position="148"/>
        <end position="157"/>
    </location>
</feature>
<evidence type="ECO:0000313" key="2">
    <source>
        <dbReference type="EMBL" id="KAG1887546.1"/>
    </source>
</evidence>
<evidence type="ECO:0000313" key="3">
    <source>
        <dbReference type="Proteomes" id="UP001195769"/>
    </source>
</evidence>
<feature type="region of interest" description="Disordered" evidence="1">
    <location>
        <begin position="108"/>
        <end position="157"/>
    </location>
</feature>
<accession>A0AAD4HDE8</accession>
<comment type="caution">
    <text evidence="2">The sequence shown here is derived from an EMBL/GenBank/DDBJ whole genome shotgun (WGS) entry which is preliminary data.</text>
</comment>
<dbReference type="RefSeq" id="XP_041216950.1">
    <property type="nucleotide sequence ID" value="XM_041377973.1"/>
</dbReference>
<organism evidence="2 3">
    <name type="scientific">Suillus fuscotomentosus</name>
    <dbReference type="NCBI Taxonomy" id="1912939"/>
    <lineage>
        <taxon>Eukaryota</taxon>
        <taxon>Fungi</taxon>
        <taxon>Dikarya</taxon>
        <taxon>Basidiomycota</taxon>
        <taxon>Agaricomycotina</taxon>
        <taxon>Agaricomycetes</taxon>
        <taxon>Agaricomycetidae</taxon>
        <taxon>Boletales</taxon>
        <taxon>Suillineae</taxon>
        <taxon>Suillaceae</taxon>
        <taxon>Suillus</taxon>
    </lineage>
</organism>
<reference evidence="2" key="1">
    <citation type="journal article" date="2020" name="New Phytol.">
        <title>Comparative genomics reveals dynamic genome evolution in host specialist ectomycorrhizal fungi.</title>
        <authorList>
            <person name="Lofgren L.A."/>
            <person name="Nguyen N.H."/>
            <person name="Vilgalys R."/>
            <person name="Ruytinx J."/>
            <person name="Liao H.L."/>
            <person name="Branco S."/>
            <person name="Kuo A."/>
            <person name="LaButti K."/>
            <person name="Lipzen A."/>
            <person name="Andreopoulos W."/>
            <person name="Pangilinan J."/>
            <person name="Riley R."/>
            <person name="Hundley H."/>
            <person name="Na H."/>
            <person name="Barry K."/>
            <person name="Grigoriev I.V."/>
            <person name="Stajich J.E."/>
            <person name="Kennedy P.G."/>
        </authorList>
    </citation>
    <scope>NUCLEOTIDE SEQUENCE</scope>
    <source>
        <strain evidence="2">FC203</strain>
    </source>
</reference>
<proteinExistence type="predicted"/>
<dbReference type="EMBL" id="JABBWK010000195">
    <property type="protein sequence ID" value="KAG1887546.1"/>
    <property type="molecule type" value="Genomic_DNA"/>
</dbReference>
<dbReference type="AlphaFoldDB" id="A0AAD4HDE8"/>
<dbReference type="GeneID" id="64672271"/>
<protein>
    <submittedName>
        <fullName evidence="2">Uncharacterized protein</fullName>
    </submittedName>
</protein>
<evidence type="ECO:0000256" key="1">
    <source>
        <dbReference type="SAM" id="MobiDB-lite"/>
    </source>
</evidence>
<name>A0AAD4HDE8_9AGAM</name>
<gene>
    <name evidence="2" type="ORF">F5891DRAFT_988061</name>
</gene>
<sequence>MEIRARIGISSVATSRRRMGILFDEYSGIEKEGQTKRQVTGDIRLLQELADKLMELARAGGEIDEDEHPGYSENEGAELNYSFAPEQQGYIRFEELHERHAVWKRAKTIGDVKPGSNKRLGYVQGDEIGREKRRHDRTNSHAVGKEASMTRKKAEGP</sequence>
<keyword evidence="3" id="KW-1185">Reference proteome</keyword>